<keyword evidence="6" id="KW-1185">Reference proteome</keyword>
<evidence type="ECO:0000313" key="5">
    <source>
        <dbReference type="EMBL" id="CDI96730.1"/>
    </source>
</evidence>
<evidence type="ECO:0000256" key="3">
    <source>
        <dbReference type="ARBA" id="ARBA00022525"/>
    </source>
</evidence>
<feature type="chain" id="PRO_5001831652" evidence="4">
    <location>
        <begin position="18"/>
        <end position="91"/>
    </location>
</feature>
<gene>
    <name evidence="5" type="ORF">EmuJ_000043400</name>
</gene>
<comment type="similarity">
    <text evidence="2">Belongs to the NPY family.</text>
</comment>
<dbReference type="GO" id="GO:0005576">
    <property type="term" value="C:extracellular region"/>
    <property type="evidence" value="ECO:0007669"/>
    <property type="project" value="UniProtKB-SubCell"/>
</dbReference>
<dbReference type="Proteomes" id="UP000017246">
    <property type="component" value="Unassembled WGS sequence"/>
</dbReference>
<evidence type="ECO:0000256" key="4">
    <source>
        <dbReference type="SAM" id="SignalP"/>
    </source>
</evidence>
<dbReference type="EMBL" id="LN902846">
    <property type="protein sequence ID" value="CDI96730.1"/>
    <property type="molecule type" value="Genomic_DNA"/>
</dbReference>
<reference evidence="5" key="2">
    <citation type="submission" date="2015-11" db="EMBL/GenBank/DDBJ databases">
        <authorList>
            <person name="Zhang Y."/>
            <person name="Guo Z."/>
        </authorList>
    </citation>
    <scope>NUCLEOTIDE SEQUENCE</scope>
</reference>
<keyword evidence="4" id="KW-0732">Signal</keyword>
<accession>A0A087VX47</accession>
<dbReference type="OrthoDB" id="6269066at2759"/>
<protein>
    <submittedName>
        <fullName evidence="5">Pancreatic hormone</fullName>
    </submittedName>
</protein>
<dbReference type="Pfam" id="PF00159">
    <property type="entry name" value="Hormone_3"/>
    <property type="match status" value="1"/>
</dbReference>
<feature type="signal peptide" evidence="4">
    <location>
        <begin position="1"/>
        <end position="17"/>
    </location>
</feature>
<reference evidence="5" key="1">
    <citation type="journal article" date="2013" name="Nature">
        <title>The genomes of four tapeworm species reveal adaptations to parasitism.</title>
        <authorList>
            <person name="Tsai I.J."/>
            <person name="Zarowiecki M."/>
            <person name="Holroyd N."/>
            <person name="Garciarrubio A."/>
            <person name="Sanchez-Flores A."/>
            <person name="Brooks K.L."/>
            <person name="Tracey A."/>
            <person name="Bobes R.J."/>
            <person name="Fragoso G."/>
            <person name="Sciutto E."/>
            <person name="Aslett M."/>
            <person name="Beasley H."/>
            <person name="Bennett H.M."/>
            <person name="Cai J."/>
            <person name="Camicia F."/>
            <person name="Clark R."/>
            <person name="Cucher M."/>
            <person name="De Silva N."/>
            <person name="Day T.A."/>
            <person name="Deplazes P."/>
            <person name="Estrada K."/>
            <person name="Fernandez C."/>
            <person name="Holland P.W."/>
            <person name="Hou J."/>
            <person name="Hu S."/>
            <person name="Huckvale T."/>
            <person name="Hung S.S."/>
            <person name="Kamenetzky L."/>
            <person name="Keane J.A."/>
            <person name="Kiss F."/>
            <person name="Koziol U."/>
            <person name="Lambert O."/>
            <person name="Liu K."/>
            <person name="Luo X."/>
            <person name="Luo Y."/>
            <person name="Macchiaroli N."/>
            <person name="Nichol S."/>
            <person name="Paps J."/>
            <person name="Parkinson J."/>
            <person name="Pouchkina-Stantcheva N."/>
            <person name="Riddiford N."/>
            <person name="Rosenzvit M."/>
            <person name="Salinas G."/>
            <person name="Wasmuth J.D."/>
            <person name="Zamanian M."/>
            <person name="Zheng Y."/>
            <person name="Cai X."/>
            <person name="Soberon X."/>
            <person name="Olson P.D."/>
            <person name="Laclette J.P."/>
            <person name="Brehm K."/>
            <person name="Berriman M."/>
            <person name="Garciarrubio A."/>
            <person name="Bobes R.J."/>
            <person name="Fragoso G."/>
            <person name="Sanchez-Flores A."/>
            <person name="Estrada K."/>
            <person name="Cevallos M.A."/>
            <person name="Morett E."/>
            <person name="Gonzalez V."/>
            <person name="Portillo T."/>
            <person name="Ochoa-Leyva A."/>
            <person name="Jose M.V."/>
            <person name="Sciutto E."/>
            <person name="Landa A."/>
            <person name="Jimenez L."/>
            <person name="Valdes V."/>
            <person name="Carrero J.C."/>
            <person name="Larralde C."/>
            <person name="Morales-Montor J."/>
            <person name="Limon-Lason J."/>
            <person name="Soberon X."/>
            <person name="Laclette J.P."/>
        </authorList>
    </citation>
    <scope>NUCLEOTIDE SEQUENCE [LARGE SCALE GENOMIC DNA]</scope>
</reference>
<proteinExistence type="inferred from homology"/>
<evidence type="ECO:0000256" key="2">
    <source>
        <dbReference type="ARBA" id="ARBA00010022"/>
    </source>
</evidence>
<dbReference type="AlphaFoldDB" id="A0A087VX47"/>
<evidence type="ECO:0000313" key="6">
    <source>
        <dbReference type="Proteomes" id="UP000017246"/>
    </source>
</evidence>
<dbReference type="PROSITE" id="PS00265">
    <property type="entry name" value="PANCREATIC_HORMONE_1"/>
    <property type="match status" value="1"/>
</dbReference>
<dbReference type="GO" id="GO:0005179">
    <property type="term" value="F:hormone activity"/>
    <property type="evidence" value="ECO:0007669"/>
    <property type="project" value="InterPro"/>
</dbReference>
<comment type="subcellular location">
    <subcellularLocation>
        <location evidence="1">Secreted</location>
    </subcellularLocation>
</comment>
<sequence>MVPSVLIALALISTCCARPLSIVESPVERDSPIDPQIVKWLQSQNPSLAPILNTHGDINHDSSNSHSWKDLFKYMAQLNDYYVLFGRARFG</sequence>
<keyword evidence="3" id="KW-0964">Secreted</keyword>
<organism evidence="5 6">
    <name type="scientific">Echinococcus multilocularis</name>
    <name type="common">Fox tapeworm</name>
    <dbReference type="NCBI Taxonomy" id="6211"/>
    <lineage>
        <taxon>Eukaryota</taxon>
        <taxon>Metazoa</taxon>
        <taxon>Spiralia</taxon>
        <taxon>Lophotrochozoa</taxon>
        <taxon>Platyhelminthes</taxon>
        <taxon>Cestoda</taxon>
        <taxon>Eucestoda</taxon>
        <taxon>Cyclophyllidea</taxon>
        <taxon>Taeniidae</taxon>
        <taxon>Echinococcus</taxon>
    </lineage>
</organism>
<dbReference type="InterPro" id="IPR001955">
    <property type="entry name" value="Pancreatic_hormone-like"/>
</dbReference>
<dbReference type="InterPro" id="IPR020392">
    <property type="entry name" value="Pancreatic_hormone-like_CS"/>
</dbReference>
<evidence type="ECO:0000256" key="1">
    <source>
        <dbReference type="ARBA" id="ARBA00004613"/>
    </source>
</evidence>
<name>A0A087VX47_ECHMU</name>